<dbReference type="GO" id="GO:0016920">
    <property type="term" value="F:pyroglutamyl-peptidase activity"/>
    <property type="evidence" value="ECO:0007669"/>
    <property type="project" value="UniProtKB-EC"/>
</dbReference>
<keyword evidence="7 11" id="KW-0378">Hydrolase</keyword>
<feature type="active site" evidence="10">
    <location>
        <position position="142"/>
    </location>
</feature>
<evidence type="ECO:0000256" key="1">
    <source>
        <dbReference type="ARBA" id="ARBA00001770"/>
    </source>
</evidence>
<dbReference type="PROSITE" id="PS01333">
    <property type="entry name" value="PYRASE_GLU"/>
    <property type="match status" value="1"/>
</dbReference>
<evidence type="ECO:0000313" key="12">
    <source>
        <dbReference type="Proteomes" id="UP001575652"/>
    </source>
</evidence>
<dbReference type="InterPro" id="IPR033693">
    <property type="entry name" value="PGPEP1_Glu_AS"/>
</dbReference>
<evidence type="ECO:0000256" key="2">
    <source>
        <dbReference type="ARBA" id="ARBA00002280"/>
    </source>
</evidence>
<keyword evidence="12" id="KW-1185">Reference proteome</keyword>
<dbReference type="NCBIfam" id="TIGR00504">
    <property type="entry name" value="pyro_pdase"/>
    <property type="match status" value="1"/>
</dbReference>
<dbReference type="PANTHER" id="PTHR23402:SF1">
    <property type="entry name" value="PYROGLUTAMYL-PEPTIDASE I"/>
    <property type="match status" value="1"/>
</dbReference>
<comment type="similarity">
    <text evidence="4">Belongs to the peptidase C15 family.</text>
</comment>
<evidence type="ECO:0000256" key="4">
    <source>
        <dbReference type="ARBA" id="ARBA00006641"/>
    </source>
</evidence>
<dbReference type="PANTHER" id="PTHR23402">
    <property type="entry name" value="PROTEASE FAMILY C15 PYROGLUTAMYL-PEPTIDASE I-RELATED"/>
    <property type="match status" value="1"/>
</dbReference>
<keyword evidence="6" id="KW-0645">Protease</keyword>
<sequence>MILLTGFEPFGGDATNPSIDAARLAAAALNASGVDAAAEQLPCVFAQAPAALGAAIERHGPDVVVCVGLAAGRGAVSLERVAINLIDARIPDNAGEQPVDRAVEAGGPAAYFGTLPIKRALAALEGEGLAAEISQTAGTYVCNQVFYALMHALRARGGAARGGFVHVPPVGHTDQPGQGLDALSRALQTIALQALDPSPDAAVPAGAEH</sequence>
<evidence type="ECO:0000256" key="9">
    <source>
        <dbReference type="PROSITE-ProRule" id="PRU10076"/>
    </source>
</evidence>
<dbReference type="EC" id="3.4.19.3" evidence="9"/>
<accession>A0ABV4UNW5</accession>
<comment type="function">
    <text evidence="2">Removes 5-oxoproline from various penultimate amino acid residues except L-proline.</text>
</comment>
<evidence type="ECO:0000256" key="3">
    <source>
        <dbReference type="ARBA" id="ARBA00004496"/>
    </source>
</evidence>
<protein>
    <recommendedName>
        <fullName evidence="9">Pyroglutamyl-peptidase I</fullName>
        <ecNumber evidence="9">3.4.19.3</ecNumber>
    </recommendedName>
</protein>
<organism evidence="11 12">
    <name type="scientific">Arthrobacter halodurans</name>
    <dbReference type="NCBI Taxonomy" id="516699"/>
    <lineage>
        <taxon>Bacteria</taxon>
        <taxon>Bacillati</taxon>
        <taxon>Actinomycetota</taxon>
        <taxon>Actinomycetes</taxon>
        <taxon>Micrococcales</taxon>
        <taxon>Micrococcaceae</taxon>
        <taxon>Arthrobacter</taxon>
    </lineage>
</organism>
<name>A0ABV4UNW5_9MICC</name>
<dbReference type="EMBL" id="JBHDLJ010000008">
    <property type="protein sequence ID" value="MFB0835097.1"/>
    <property type="molecule type" value="Genomic_DNA"/>
</dbReference>
<dbReference type="InterPro" id="IPR029762">
    <property type="entry name" value="PGP-I_bact-type"/>
</dbReference>
<keyword evidence="8" id="KW-0788">Thiol protease</keyword>
<dbReference type="PROSITE" id="PS01334">
    <property type="entry name" value="PYRASE_CYS"/>
    <property type="match status" value="1"/>
</dbReference>
<feature type="active site" evidence="9">
    <location>
        <position position="79"/>
    </location>
</feature>
<dbReference type="NCBIfam" id="NF009676">
    <property type="entry name" value="PRK13197.1"/>
    <property type="match status" value="1"/>
</dbReference>
<dbReference type="Gene3D" id="3.40.630.20">
    <property type="entry name" value="Peptidase C15, pyroglutamyl peptidase I-like"/>
    <property type="match status" value="1"/>
</dbReference>
<evidence type="ECO:0000256" key="5">
    <source>
        <dbReference type="ARBA" id="ARBA00022490"/>
    </source>
</evidence>
<evidence type="ECO:0000256" key="8">
    <source>
        <dbReference type="ARBA" id="ARBA00022807"/>
    </source>
</evidence>
<dbReference type="InterPro" id="IPR036440">
    <property type="entry name" value="Peptidase_C15-like_sf"/>
</dbReference>
<dbReference type="CDD" id="cd00501">
    <property type="entry name" value="Peptidase_C15"/>
    <property type="match status" value="1"/>
</dbReference>
<keyword evidence="5" id="KW-0963">Cytoplasm</keyword>
<comment type="catalytic activity">
    <reaction evidence="1 9">
        <text>Release of an N-terminal pyroglutamyl group from a polypeptide, the second amino acid generally not being Pro.</text>
        <dbReference type="EC" id="3.4.19.3"/>
    </reaction>
</comment>
<dbReference type="Pfam" id="PF01470">
    <property type="entry name" value="Peptidase_C15"/>
    <property type="match status" value="1"/>
</dbReference>
<comment type="caution">
    <text evidence="11">The sequence shown here is derived from an EMBL/GenBank/DDBJ whole genome shotgun (WGS) entry which is preliminary data.</text>
</comment>
<dbReference type="PIRSF" id="PIRSF015592">
    <property type="entry name" value="Prld-crbxl_pptds"/>
    <property type="match status" value="1"/>
</dbReference>
<evidence type="ECO:0000256" key="10">
    <source>
        <dbReference type="PROSITE-ProRule" id="PRU10077"/>
    </source>
</evidence>
<evidence type="ECO:0000256" key="6">
    <source>
        <dbReference type="ARBA" id="ARBA00022670"/>
    </source>
</evidence>
<dbReference type="Proteomes" id="UP001575652">
    <property type="component" value="Unassembled WGS sequence"/>
</dbReference>
<dbReference type="RefSeq" id="WP_373972272.1">
    <property type="nucleotide sequence ID" value="NZ_JBHDLJ010000008.1"/>
</dbReference>
<comment type="subcellular location">
    <subcellularLocation>
        <location evidence="3">Cytoplasm</location>
    </subcellularLocation>
</comment>
<dbReference type="InterPro" id="IPR016125">
    <property type="entry name" value="Peptidase_C15-like"/>
</dbReference>
<reference evidence="11 12" key="1">
    <citation type="submission" date="2024-09" db="EMBL/GenBank/DDBJ databases">
        <authorList>
            <person name="Salinas-Garcia M.A."/>
            <person name="Prieme A."/>
        </authorList>
    </citation>
    <scope>NUCLEOTIDE SEQUENCE [LARGE SCALE GENOMIC DNA]</scope>
    <source>
        <strain evidence="11 12">DSM 21081</strain>
    </source>
</reference>
<proteinExistence type="inferred from homology"/>
<dbReference type="PRINTS" id="PR00706">
    <property type="entry name" value="PYROGLUPTASE"/>
</dbReference>
<dbReference type="InterPro" id="IPR033694">
    <property type="entry name" value="PGPEP1_Cys_AS"/>
</dbReference>
<evidence type="ECO:0000256" key="7">
    <source>
        <dbReference type="ARBA" id="ARBA00022801"/>
    </source>
</evidence>
<dbReference type="SUPFAM" id="SSF53182">
    <property type="entry name" value="Pyrrolidone carboxyl peptidase (pyroglutamate aminopeptidase)"/>
    <property type="match status" value="1"/>
</dbReference>
<gene>
    <name evidence="11" type="primary">pcp</name>
    <name evidence="11" type="ORF">ACETWP_10900</name>
</gene>
<dbReference type="InterPro" id="IPR000816">
    <property type="entry name" value="Peptidase_C15"/>
</dbReference>
<evidence type="ECO:0000313" key="11">
    <source>
        <dbReference type="EMBL" id="MFB0835097.1"/>
    </source>
</evidence>